<proteinExistence type="predicted"/>
<dbReference type="GO" id="GO:0030337">
    <property type="term" value="F:DNA polymerase processivity factor activity"/>
    <property type="evidence" value="ECO:0007669"/>
    <property type="project" value="InterPro"/>
</dbReference>
<dbReference type="GO" id="GO:0006272">
    <property type="term" value="P:leading strand elongation"/>
    <property type="evidence" value="ECO:0007669"/>
    <property type="project" value="TreeGrafter"/>
</dbReference>
<accession>A0A3G4ZKK1</accession>
<dbReference type="Pfam" id="PF00705">
    <property type="entry name" value="PCNA_N"/>
    <property type="match status" value="1"/>
</dbReference>
<dbReference type="InterPro" id="IPR022648">
    <property type="entry name" value="Pr_cel_nuc_antig_N"/>
</dbReference>
<feature type="domain" description="Proliferating cell nuclear antigen PCNA N-terminal" evidence="2">
    <location>
        <begin position="18"/>
        <end position="132"/>
    </location>
</feature>
<sequence>MYIGVLNREVKIRMIITFHDITTIKNLIDLLLRICINADVTIKFTENRIKLEEIDASKSTLVAIDIKNNNLKEYFCPNELSIKINLDSMKKTLKTIKKNNNNQNILENSLTLSIDENKLDKIKLSYKGNTEDITIDNSNYKHYKIDSVEYAVELKMNSIDLKKMLKSMINKSDVFKISVKNNKIEFFAGMAFEIEMGTFNIYGGINENNFEICYEVDKLMRFINCYKFSDDVELYVRENYPLGIKCNISDIGQMIAFICPCENLI</sequence>
<dbReference type="EMBL" id="MK071979">
    <property type="protein sequence ID" value="AYV75367.1"/>
    <property type="molecule type" value="Genomic_DNA"/>
</dbReference>
<dbReference type="GO" id="GO:0006298">
    <property type="term" value="P:mismatch repair"/>
    <property type="evidence" value="ECO:0007669"/>
    <property type="project" value="TreeGrafter"/>
</dbReference>
<reference evidence="3" key="1">
    <citation type="submission" date="2018-10" db="EMBL/GenBank/DDBJ databases">
        <title>Hidden diversity of soil giant viruses.</title>
        <authorList>
            <person name="Schulz F."/>
            <person name="Alteio L."/>
            <person name="Goudeau D."/>
            <person name="Ryan E.M."/>
            <person name="Malmstrom R.R."/>
            <person name="Blanchard J."/>
            <person name="Woyke T."/>
        </authorList>
    </citation>
    <scope>NUCLEOTIDE SEQUENCE</scope>
    <source>
        <strain evidence="3">TEV1</strain>
    </source>
</reference>
<gene>
    <name evidence="3" type="ORF">Terrestrivirus1_241</name>
</gene>
<keyword evidence="1" id="KW-0238">DNA-binding</keyword>
<dbReference type="GO" id="GO:0006275">
    <property type="term" value="P:regulation of DNA replication"/>
    <property type="evidence" value="ECO:0007669"/>
    <property type="project" value="InterPro"/>
</dbReference>
<evidence type="ECO:0000313" key="3">
    <source>
        <dbReference type="EMBL" id="AYV75367.1"/>
    </source>
</evidence>
<evidence type="ECO:0000256" key="1">
    <source>
        <dbReference type="ARBA" id="ARBA00023125"/>
    </source>
</evidence>
<protein>
    <submittedName>
        <fullName evidence="3">Proliferating cell nuclear antigen</fullName>
    </submittedName>
</protein>
<dbReference type="GO" id="GO:0003677">
    <property type="term" value="F:DNA binding"/>
    <property type="evidence" value="ECO:0007669"/>
    <property type="project" value="UniProtKB-KW"/>
</dbReference>
<dbReference type="PANTHER" id="PTHR11352">
    <property type="entry name" value="PROLIFERATING CELL NUCLEAR ANTIGEN"/>
    <property type="match status" value="1"/>
</dbReference>
<evidence type="ECO:0000259" key="2">
    <source>
        <dbReference type="Pfam" id="PF00705"/>
    </source>
</evidence>
<dbReference type="InterPro" id="IPR000730">
    <property type="entry name" value="Pr_cel_nuc_antig"/>
</dbReference>
<dbReference type="SUPFAM" id="SSF55979">
    <property type="entry name" value="DNA clamp"/>
    <property type="match status" value="2"/>
</dbReference>
<dbReference type="GO" id="GO:0019985">
    <property type="term" value="P:translesion synthesis"/>
    <property type="evidence" value="ECO:0007669"/>
    <property type="project" value="TreeGrafter"/>
</dbReference>
<dbReference type="InterPro" id="IPR046938">
    <property type="entry name" value="DNA_clamp_sf"/>
</dbReference>
<name>A0A3G4ZKK1_9VIRU</name>
<dbReference type="PANTHER" id="PTHR11352:SF0">
    <property type="entry name" value="PROLIFERATING CELL NUCLEAR ANTIGEN"/>
    <property type="match status" value="1"/>
</dbReference>
<dbReference type="Gene3D" id="3.70.10.10">
    <property type="match status" value="1"/>
</dbReference>
<organism evidence="3">
    <name type="scientific">Terrestrivirus sp</name>
    <dbReference type="NCBI Taxonomy" id="2487775"/>
    <lineage>
        <taxon>Viruses</taxon>
        <taxon>Varidnaviria</taxon>
        <taxon>Bamfordvirae</taxon>
        <taxon>Nucleocytoviricota</taxon>
        <taxon>Megaviricetes</taxon>
        <taxon>Imitervirales</taxon>
        <taxon>Mimiviridae</taxon>
        <taxon>Klosneuvirinae</taxon>
    </lineage>
</organism>